<dbReference type="PANTHER" id="PTHR33568:SF3">
    <property type="entry name" value="DNA-DIRECTED DNA POLYMERASE"/>
    <property type="match status" value="1"/>
</dbReference>
<dbReference type="InParanoid" id="E3MLS9"/>
<evidence type="ECO:0000256" key="2">
    <source>
        <dbReference type="ARBA" id="ARBA00012417"/>
    </source>
</evidence>
<gene>
    <name evidence="11" type="ORF">CRE_31244</name>
</gene>
<protein>
    <recommendedName>
        <fullName evidence="2">DNA-directed DNA polymerase</fullName>
        <ecNumber evidence="2">2.7.7.7</ecNumber>
    </recommendedName>
</protein>
<keyword evidence="7" id="KW-0238">DNA-binding</keyword>
<evidence type="ECO:0000256" key="3">
    <source>
        <dbReference type="ARBA" id="ARBA00022679"/>
    </source>
</evidence>
<dbReference type="PANTHER" id="PTHR33568">
    <property type="entry name" value="DNA POLYMERASE"/>
    <property type="match status" value="1"/>
</dbReference>
<dbReference type="HOGENOM" id="CLU_001474_0_0_1"/>
<dbReference type="eggNOG" id="ENOG502QQ9V">
    <property type="taxonomic scope" value="Eukaryota"/>
</dbReference>
<dbReference type="InterPro" id="IPR011335">
    <property type="entry name" value="Restrct_endonuc-II-like"/>
</dbReference>
<dbReference type="EC" id="2.7.7.7" evidence="2"/>
<keyword evidence="4" id="KW-0548">Nucleotidyltransferase</keyword>
<evidence type="ECO:0000256" key="6">
    <source>
        <dbReference type="ARBA" id="ARBA00022932"/>
    </source>
</evidence>
<dbReference type="GO" id="GO:0003887">
    <property type="term" value="F:DNA-directed DNA polymerase activity"/>
    <property type="evidence" value="ECO:0007669"/>
    <property type="project" value="UniProtKB-KW"/>
</dbReference>
<dbReference type="InterPro" id="IPR004868">
    <property type="entry name" value="DNA-dir_DNA_pol_B_mt/vir"/>
</dbReference>
<evidence type="ECO:0000256" key="7">
    <source>
        <dbReference type="ARBA" id="ARBA00023125"/>
    </source>
</evidence>
<evidence type="ECO:0000313" key="11">
    <source>
        <dbReference type="EMBL" id="EFP04600.1"/>
    </source>
</evidence>
<keyword evidence="6" id="KW-0239">DNA-directed DNA polymerase</keyword>
<feature type="region of interest" description="Disordered" evidence="9">
    <location>
        <begin position="972"/>
        <end position="993"/>
    </location>
</feature>
<dbReference type="InterPro" id="IPR036397">
    <property type="entry name" value="RNaseH_sf"/>
</dbReference>
<evidence type="ECO:0000259" key="10">
    <source>
        <dbReference type="Pfam" id="PF03175"/>
    </source>
</evidence>
<keyword evidence="12" id="KW-1185">Reference proteome</keyword>
<name>E3MLS9_CAERE</name>
<dbReference type="GO" id="GO:0000166">
    <property type="term" value="F:nucleotide binding"/>
    <property type="evidence" value="ECO:0007669"/>
    <property type="project" value="InterPro"/>
</dbReference>
<evidence type="ECO:0000256" key="9">
    <source>
        <dbReference type="SAM" id="MobiDB-lite"/>
    </source>
</evidence>
<dbReference type="GO" id="GO:0003677">
    <property type="term" value="F:DNA binding"/>
    <property type="evidence" value="ECO:0007669"/>
    <property type="project" value="UniProtKB-KW"/>
</dbReference>
<feature type="region of interest" description="Disordered" evidence="9">
    <location>
        <begin position="56"/>
        <end position="77"/>
    </location>
</feature>
<comment type="catalytic activity">
    <reaction evidence="8">
        <text>DNA(n) + a 2'-deoxyribonucleoside 5'-triphosphate = DNA(n+1) + diphosphate</text>
        <dbReference type="Rhea" id="RHEA:22508"/>
        <dbReference type="Rhea" id="RHEA-COMP:17339"/>
        <dbReference type="Rhea" id="RHEA-COMP:17340"/>
        <dbReference type="ChEBI" id="CHEBI:33019"/>
        <dbReference type="ChEBI" id="CHEBI:61560"/>
        <dbReference type="ChEBI" id="CHEBI:173112"/>
        <dbReference type="EC" id="2.7.7.7"/>
    </reaction>
</comment>
<dbReference type="Proteomes" id="UP000008281">
    <property type="component" value="Unassembled WGS sequence"/>
</dbReference>
<dbReference type="GO" id="GO:0006260">
    <property type="term" value="P:DNA replication"/>
    <property type="evidence" value="ECO:0007669"/>
    <property type="project" value="UniProtKB-KW"/>
</dbReference>
<dbReference type="Gene3D" id="3.30.420.10">
    <property type="entry name" value="Ribonuclease H-like superfamily/Ribonuclease H"/>
    <property type="match status" value="1"/>
</dbReference>
<dbReference type="AlphaFoldDB" id="E3MLS9"/>
<dbReference type="SUPFAM" id="SSF53098">
    <property type="entry name" value="Ribonuclease H-like"/>
    <property type="match status" value="1"/>
</dbReference>
<evidence type="ECO:0000256" key="5">
    <source>
        <dbReference type="ARBA" id="ARBA00022705"/>
    </source>
</evidence>
<sequence>MEPVPNNSAFSPEFTFDCPQDWFFDLDCHDEELPSPSSPINYDFWAPQDYSFDQYGAGPSNITNPSPPPRRSVKSTKFPSDEELTYLRKYAQVAEDFNFKRLNLDVVKMPPQRLQFKNLDALPQEVSLDDHMAKVFDIFIRKMIQKAGGNLSSTKYWLNLRHPGYRADDGFWIMHQTYAVADGHFLCNTIANHMQSNKNISLDDAMTISMKIFERDKKSMAGRGRNIPKESLGSKVMKKFGVKWGLITGEGHCLPKALAVGIVWSDYKNEKDPGKKEKLHRRYISLTRMDISAEGRAKRQLEAAKKLLTDAGMDPNCEEHSLDDFDKLATHLSKYRIRLWSNEGDTSVPKDDKNINTDGDGFIGLFFADNHYEFFKPTIDDWGLRFCHKCSSLVNGKHWKKCKSKCQRCGNYNCQASRGPKSFHCDDCNIYFLDEKCFDAHKLPSSKNSLPHCKKYQKCNTCQKIHQRNEYSKMEHECHATHYCPVCSQFRTTKHECTHSLPTEPERRKALEKQKKWTMVVYDFECIVANSGQDLEGKLLYLICLYLFFLDDILLPHKVNAVAYRLVCETCFGDSCQHCGPVQYISFENTESVVDAFIDVLSSDVRLKNAYIVAHNGGGYDHIFLLKAMTKRFSSTPDFISNGSTILNATVKVAPGNVLTFRDSLRFMPMRLADMPKAFGLAIADKGHFPYLFNTPENYNKVLPTLPPIEFYDPKFKSEKEKKKLETWYEENYGQEFDFNKQVREYCINDVEILTASVCQYMKVILLLVSKMYQLFIQLCQEMFNGWSPFIQSCTLASFILFVLKHEHIKKGVVGYIPENGFVGRNNSEIALKYIRWLEHLDPDLKLVHALRGGEEKITVQGHEYYVDAYNTETREIFEVYGCMWHGCKFCYPAREAKCPKRIDVTMEELYDGTMARKALLEQEGFTVSSIWECEIKSELKKNREMNKFFKNSTVSDGQLCKSASSRPICPSAKSIASEHDGESIPDSQKDSGSMVKKLFKSRKQLLETPVKKVPISKARATKPKNITKEQFGEISFNDAPLRVIDKSNGKLDVAVMKCCAGKLVWAFEEGRMILKMCNRCVDLNRGYARILN</sequence>
<reference evidence="11" key="1">
    <citation type="submission" date="2007-07" db="EMBL/GenBank/DDBJ databases">
        <title>PCAP assembly of the Caenorhabditis remanei genome.</title>
        <authorList>
            <consortium name="The Caenorhabditis remanei Sequencing Consortium"/>
            <person name="Wilson R.K."/>
        </authorList>
    </citation>
    <scope>NUCLEOTIDE SEQUENCE [LARGE SCALE GENOMIC DNA]</scope>
    <source>
        <strain evidence="11">PB4641</strain>
    </source>
</reference>
<dbReference type="Pfam" id="PF03175">
    <property type="entry name" value="DNA_pol_B_2"/>
    <property type="match status" value="1"/>
</dbReference>
<dbReference type="OrthoDB" id="5846090at2759"/>
<feature type="domain" description="DNA-directed DNA polymerase family B mitochondria/virus" evidence="10">
    <location>
        <begin position="607"/>
        <end position="761"/>
    </location>
</feature>
<proteinExistence type="inferred from homology"/>
<evidence type="ECO:0000256" key="1">
    <source>
        <dbReference type="ARBA" id="ARBA00005755"/>
    </source>
</evidence>
<comment type="similarity">
    <text evidence="1">Belongs to the DNA polymerase type-B family.</text>
</comment>
<dbReference type="GO" id="GO:0006281">
    <property type="term" value="P:DNA repair"/>
    <property type="evidence" value="ECO:0007669"/>
    <property type="project" value="UniProtKB-ARBA"/>
</dbReference>
<keyword evidence="3" id="KW-0808">Transferase</keyword>
<keyword evidence="5" id="KW-0235">DNA replication</keyword>
<evidence type="ECO:0000313" key="12">
    <source>
        <dbReference type="Proteomes" id="UP000008281"/>
    </source>
</evidence>
<accession>E3MLS9</accession>
<dbReference type="EMBL" id="DS268455">
    <property type="protein sequence ID" value="EFP04600.1"/>
    <property type="molecule type" value="Genomic_DNA"/>
</dbReference>
<dbReference type="InterPro" id="IPR012337">
    <property type="entry name" value="RNaseH-like_sf"/>
</dbReference>
<organism evidence="12">
    <name type="scientific">Caenorhabditis remanei</name>
    <name type="common">Caenorhabditis vulgaris</name>
    <dbReference type="NCBI Taxonomy" id="31234"/>
    <lineage>
        <taxon>Eukaryota</taxon>
        <taxon>Metazoa</taxon>
        <taxon>Ecdysozoa</taxon>
        <taxon>Nematoda</taxon>
        <taxon>Chromadorea</taxon>
        <taxon>Rhabditida</taxon>
        <taxon>Rhabditina</taxon>
        <taxon>Rhabditomorpha</taxon>
        <taxon>Rhabditoidea</taxon>
        <taxon>Rhabditidae</taxon>
        <taxon>Peloderinae</taxon>
        <taxon>Caenorhabditis</taxon>
    </lineage>
</organism>
<evidence type="ECO:0000256" key="4">
    <source>
        <dbReference type="ARBA" id="ARBA00022695"/>
    </source>
</evidence>
<dbReference type="Gene3D" id="3.40.960.10">
    <property type="entry name" value="VSR Endonuclease"/>
    <property type="match status" value="1"/>
</dbReference>
<evidence type="ECO:0000256" key="8">
    <source>
        <dbReference type="ARBA" id="ARBA00049244"/>
    </source>
</evidence>
<dbReference type="SUPFAM" id="SSF52980">
    <property type="entry name" value="Restriction endonuclease-like"/>
    <property type="match status" value="1"/>
</dbReference>